<dbReference type="Proteomes" id="UP001230649">
    <property type="component" value="Unassembled WGS sequence"/>
</dbReference>
<comment type="caution">
    <text evidence="1">The sequence shown here is derived from an EMBL/GenBank/DDBJ whole genome shotgun (WGS) entry which is preliminary data.</text>
</comment>
<name>A0ACC2WQ16_9TREE</name>
<evidence type="ECO:0000313" key="1">
    <source>
        <dbReference type="EMBL" id="KAJ9113722.1"/>
    </source>
</evidence>
<proteinExistence type="predicted"/>
<keyword evidence="2" id="KW-1185">Reference proteome</keyword>
<reference evidence="1" key="1">
    <citation type="submission" date="2023-04" db="EMBL/GenBank/DDBJ databases">
        <title>Draft Genome sequencing of Naganishia species isolated from polar environments using Oxford Nanopore Technology.</title>
        <authorList>
            <person name="Leo P."/>
            <person name="Venkateswaran K."/>
        </authorList>
    </citation>
    <scope>NUCLEOTIDE SEQUENCE</scope>
    <source>
        <strain evidence="1">MNA-CCFEE 5262</strain>
    </source>
</reference>
<protein>
    <submittedName>
        <fullName evidence="1">Uncharacterized protein</fullName>
    </submittedName>
</protein>
<evidence type="ECO:0000313" key="2">
    <source>
        <dbReference type="Proteomes" id="UP001230649"/>
    </source>
</evidence>
<dbReference type="EMBL" id="JASBWS010000011">
    <property type="protein sequence ID" value="KAJ9113722.1"/>
    <property type="molecule type" value="Genomic_DNA"/>
</dbReference>
<sequence length="328" mass="34972">MSSFRVPTTMKALVQHESEPRGVIRDVPVPKLGKNEILIKVAYVAQNSIDWKMAAGMSPPNAIHGFDFAGVVVALGEDLADSERKVGDPVAGMVHGGGYPDKGAFAEYLRAESDLVWSVPKSVSMREAVGVTATFATAALGFFNKLDLVYPLDTTDEAAKGDRKSTWILIYGGSSSVGLFAIQLAKFAGYSVITTCSPRNFDLVKEHGADVVVDYHDSDAAVEKIREPTSGTLTSALDCISEADSAVICVKSLAQGGKGTVVQVGPPSDAAAQLASEKNVDMERVMAFTLFGHPVPLGPNFTVPASPEDRAFYVKLNKDLPVFFEKLV</sequence>
<gene>
    <name evidence="1" type="ORF">QFC20_001745</name>
</gene>
<organism evidence="1 2">
    <name type="scientific">Naganishia adeliensis</name>
    <dbReference type="NCBI Taxonomy" id="92952"/>
    <lineage>
        <taxon>Eukaryota</taxon>
        <taxon>Fungi</taxon>
        <taxon>Dikarya</taxon>
        <taxon>Basidiomycota</taxon>
        <taxon>Agaricomycotina</taxon>
        <taxon>Tremellomycetes</taxon>
        <taxon>Filobasidiales</taxon>
        <taxon>Filobasidiaceae</taxon>
        <taxon>Naganishia</taxon>
    </lineage>
</organism>
<accession>A0ACC2WQ16</accession>